<feature type="region of interest" description="Disordered" evidence="2">
    <location>
        <begin position="222"/>
        <end position="245"/>
    </location>
</feature>
<evidence type="ECO:0000313" key="5">
    <source>
        <dbReference type="Proteomes" id="UP000470246"/>
    </source>
</evidence>
<evidence type="ECO:0000256" key="1">
    <source>
        <dbReference type="SAM" id="Coils"/>
    </source>
</evidence>
<gene>
    <name evidence="4" type="ORF">GCU56_14645</name>
</gene>
<keyword evidence="5" id="KW-1185">Reference proteome</keyword>
<evidence type="ECO:0000256" key="2">
    <source>
        <dbReference type="SAM" id="MobiDB-lite"/>
    </source>
</evidence>
<feature type="coiled-coil region" evidence="1">
    <location>
        <begin position="363"/>
        <end position="416"/>
    </location>
</feature>
<dbReference type="Pfam" id="PF04536">
    <property type="entry name" value="TPM_phosphatase"/>
    <property type="match status" value="1"/>
</dbReference>
<dbReference type="AlphaFoldDB" id="A0A7K3W2U9"/>
<comment type="caution">
    <text evidence="4">The sequence shown here is derived from an EMBL/GenBank/DDBJ whole genome shotgun (WGS) entry which is preliminary data.</text>
</comment>
<evidence type="ECO:0000313" key="4">
    <source>
        <dbReference type="EMBL" id="NEK59102.1"/>
    </source>
</evidence>
<feature type="domain" description="TPM" evidence="3">
    <location>
        <begin position="70"/>
        <end position="184"/>
    </location>
</feature>
<feature type="region of interest" description="Disordered" evidence="2">
    <location>
        <begin position="1"/>
        <end position="33"/>
    </location>
</feature>
<dbReference type="InterPro" id="IPR007621">
    <property type="entry name" value="TPM_dom"/>
</dbReference>
<keyword evidence="1" id="KW-0175">Coiled coil</keyword>
<dbReference type="Gene3D" id="3.10.310.50">
    <property type="match status" value="1"/>
</dbReference>
<accession>A0A7K3W2U9</accession>
<name>A0A7K3W2U9_9ACTN</name>
<proteinExistence type="predicted"/>
<organism evidence="4 5">
    <name type="scientific">Geodermatophilus sabuli</name>
    <dbReference type="NCBI Taxonomy" id="1564158"/>
    <lineage>
        <taxon>Bacteria</taxon>
        <taxon>Bacillati</taxon>
        <taxon>Actinomycetota</taxon>
        <taxon>Actinomycetes</taxon>
        <taxon>Geodermatophilales</taxon>
        <taxon>Geodermatophilaceae</taxon>
        <taxon>Geodermatophilus</taxon>
    </lineage>
</organism>
<evidence type="ECO:0000259" key="3">
    <source>
        <dbReference type="Pfam" id="PF04536"/>
    </source>
</evidence>
<sequence>MGPPADVGWAAPTPHHRGPTPAAWVGSPGVKPRRSPVRRLSVVLAVLAATVLLGGGPASAEPPFDVPEQVTDRVGALSGDESEVDSALDELQADEGTQLFVVYVSSFDGQEPGVWARATAQASGLGRTDVLFAVAVDDSRYAYWVDDAFPLSDSEIDELLARDVEPALRDGDWAGAVTAFAQGLGGGDGGGSGGGSGGLGPIAVVGGLAVVGGGVYLVSRARRRRQGPPPVQRLERPDPHAGVPTEQLEARASTALLELDESVKTSGLDLDYARLQYGEESVAGFAQALAASRDELSRAFALRQQLDDEIPEDEPTRRAVLAQMLQLTGAADARLDEQAEAFARLRDLESTAPQVLDAIEPRIGELRARVPQEEQRLQALQQRYAAPAVAPVAGNVTQARAHLDAAQQEVTEARTALAAGQSGAAVGDIRAAEDALAQTVTLLDAVRRLDADLAAAGGRVTEIRAETEKDLAEARALLSSGTDGGLRPQVARAESALASADAALRPPAGGLPDPLAALRQLEEADIALEQALAAARDAQTRTRRAAAALDQAVTTAQSTIAAAADFIDTRRGAVGPEARTRLAEAQRHLAVAVDQGRDDPVSALRKAQQAASLAQQALDRAQSDVSSWSSGGGYGPGGLGGGFGGGYGGGYRRGGVDLGSLVLGGILAGGGRGGFGGGGFGGGGFGGGRGFGGGGSFGGGGGRSGGGGGRSGGGRF</sequence>
<dbReference type="Proteomes" id="UP000470246">
    <property type="component" value="Unassembled WGS sequence"/>
</dbReference>
<dbReference type="EMBL" id="JAAGWF010000015">
    <property type="protein sequence ID" value="NEK59102.1"/>
    <property type="molecule type" value="Genomic_DNA"/>
</dbReference>
<feature type="region of interest" description="Disordered" evidence="2">
    <location>
        <begin position="696"/>
        <end position="716"/>
    </location>
</feature>
<reference evidence="4 5" key="1">
    <citation type="submission" date="2020-02" db="EMBL/GenBank/DDBJ databases">
        <title>Geodermatophilus sabuli CPCC 205279 I12A-02694.</title>
        <authorList>
            <person name="Jiang Z."/>
        </authorList>
    </citation>
    <scope>NUCLEOTIDE SEQUENCE [LARGE SCALE GENOMIC DNA]</scope>
    <source>
        <strain evidence="4 5">I12A-02694</strain>
    </source>
</reference>
<protein>
    <submittedName>
        <fullName evidence="4">TPM domain-containing protein</fullName>
    </submittedName>
</protein>